<gene>
    <name evidence="2" type="ORF">GK011_05965</name>
    <name evidence="3" type="ORF">GN242_06780</name>
</gene>
<evidence type="ECO:0000313" key="4">
    <source>
        <dbReference type="Proteomes" id="UP000424752"/>
    </source>
</evidence>
<sequence>MNSIATASVVMLFASWTSNVLAEENQSAGSSGRIQFSGEIVESPCTPEFKKQKLQISCSRNGATSAAHQRLNTPDSQPLPYNLGSSQFRWVDVKQKLGILTVEYL</sequence>
<dbReference type="Proteomes" id="UP000480164">
    <property type="component" value="Unassembled WGS sequence"/>
</dbReference>
<evidence type="ECO:0000313" key="3">
    <source>
        <dbReference type="EMBL" id="QGU86932.1"/>
    </source>
</evidence>
<protein>
    <submittedName>
        <fullName evidence="3">Type 1 fimbrial protein</fullName>
    </submittedName>
</protein>
<evidence type="ECO:0000313" key="2">
    <source>
        <dbReference type="EMBL" id="MTD26492.1"/>
    </source>
</evidence>
<dbReference type="KEGG" id="erwi:GN242_06780"/>
<keyword evidence="1" id="KW-0732">Signal</keyword>
<reference evidence="3 4" key="2">
    <citation type="submission" date="2019-12" db="EMBL/GenBank/DDBJ databases">
        <title>Erwinia sp. nov., isolated from droppings of birds in the Qinghai-Tiebt plateau of China.</title>
        <authorList>
            <person name="Ge Y."/>
        </authorList>
    </citation>
    <scope>NUCLEOTIDE SEQUENCE [LARGE SCALE GENOMIC DNA]</scope>
    <source>
        <strain evidence="3 4">J780</strain>
    </source>
</reference>
<organism evidence="3 4">
    <name type="scientific">Erwinia sorbitola</name>
    <dbReference type="NCBI Taxonomy" id="2681984"/>
    <lineage>
        <taxon>Bacteria</taxon>
        <taxon>Pseudomonadati</taxon>
        <taxon>Pseudomonadota</taxon>
        <taxon>Gammaproteobacteria</taxon>
        <taxon>Enterobacterales</taxon>
        <taxon>Erwiniaceae</taxon>
        <taxon>Erwinia</taxon>
    </lineage>
</organism>
<dbReference type="EMBL" id="CP046509">
    <property type="protein sequence ID" value="QGU86932.1"/>
    <property type="molecule type" value="Genomic_DNA"/>
</dbReference>
<accession>A0A6I6EQQ6</accession>
<proteinExistence type="predicted"/>
<dbReference type="RefSeq" id="WP_154751730.1">
    <property type="nucleotide sequence ID" value="NZ_CP046509.1"/>
</dbReference>
<evidence type="ECO:0000256" key="1">
    <source>
        <dbReference type="SAM" id="SignalP"/>
    </source>
</evidence>
<name>A0A6I6EQQ6_9GAMM</name>
<dbReference type="AlphaFoldDB" id="A0A6I6EQQ6"/>
<feature type="signal peptide" evidence="1">
    <location>
        <begin position="1"/>
        <end position="22"/>
    </location>
</feature>
<evidence type="ECO:0000313" key="5">
    <source>
        <dbReference type="Proteomes" id="UP000480164"/>
    </source>
</evidence>
<dbReference type="Proteomes" id="UP000424752">
    <property type="component" value="Chromosome"/>
</dbReference>
<accession>A0A6L6GPL0</accession>
<feature type="chain" id="PRO_5044633515" evidence="1">
    <location>
        <begin position="23"/>
        <end position="105"/>
    </location>
</feature>
<reference evidence="2 5" key="1">
    <citation type="submission" date="2019-11" db="EMBL/GenBank/DDBJ databases">
        <title>Erwinia sp. nov., isolated from feces of birds in Tibet plateau of China.</title>
        <authorList>
            <person name="Ge Y."/>
        </authorList>
    </citation>
    <scope>NUCLEOTIDE SEQUENCE [LARGE SCALE GENOMIC DNA]</scope>
    <source>
        <strain evidence="2 5">J316</strain>
    </source>
</reference>
<keyword evidence="5" id="KW-1185">Reference proteome</keyword>
<dbReference type="EMBL" id="WLZX01000001">
    <property type="protein sequence ID" value="MTD26492.1"/>
    <property type="molecule type" value="Genomic_DNA"/>
</dbReference>